<comment type="function">
    <text evidence="8">Catalyzes the transfer of a phosphate group to glutamate to form L-glutamate 5-phosphate.</text>
</comment>
<dbReference type="NCBIfam" id="TIGR01027">
    <property type="entry name" value="proB"/>
    <property type="match status" value="1"/>
</dbReference>
<keyword evidence="2 8" id="KW-0028">Amino-acid biosynthesis</keyword>
<keyword evidence="5 8" id="KW-0547">Nucleotide-binding</keyword>
<evidence type="ECO:0000256" key="5">
    <source>
        <dbReference type="ARBA" id="ARBA00022741"/>
    </source>
</evidence>
<dbReference type="InterPro" id="IPR001048">
    <property type="entry name" value="Asp/Glu/Uridylate_kinase"/>
</dbReference>
<gene>
    <name evidence="8" type="primary">proB</name>
    <name evidence="10" type="ORF">GCM10009020_12050</name>
</gene>
<dbReference type="SUPFAM" id="SSF53633">
    <property type="entry name" value="Carbamate kinase-like"/>
    <property type="match status" value="1"/>
</dbReference>
<dbReference type="InterPro" id="IPR011529">
    <property type="entry name" value="Glu_5kinase"/>
</dbReference>
<dbReference type="Proteomes" id="UP001500420">
    <property type="component" value="Unassembled WGS sequence"/>
</dbReference>
<evidence type="ECO:0000256" key="2">
    <source>
        <dbReference type="ARBA" id="ARBA00022605"/>
    </source>
</evidence>
<dbReference type="PRINTS" id="PR00474">
    <property type="entry name" value="GLU5KINASE"/>
</dbReference>
<comment type="caution">
    <text evidence="10">The sequence shown here is derived from an EMBL/GenBank/DDBJ whole genome shotgun (WGS) entry which is preliminary data.</text>
</comment>
<keyword evidence="3 8" id="KW-0641">Proline biosynthesis</keyword>
<comment type="caution">
    <text evidence="8">Lacks conserved residue(s) required for the propagation of feature annotation.</text>
</comment>
<keyword evidence="6 8" id="KW-0418">Kinase</keyword>
<feature type="domain" description="Aspartate/glutamate/uridylate kinase" evidence="9">
    <location>
        <begin position="28"/>
        <end position="253"/>
    </location>
</feature>
<dbReference type="PANTHER" id="PTHR43654:SF1">
    <property type="entry name" value="ISOPENTENYL PHOSPHATE KINASE"/>
    <property type="match status" value="1"/>
</dbReference>
<dbReference type="GO" id="GO:0055129">
    <property type="term" value="P:L-proline biosynthetic process"/>
    <property type="evidence" value="ECO:0007669"/>
    <property type="project" value="UniProtKB-UniRule"/>
</dbReference>
<evidence type="ECO:0000256" key="8">
    <source>
        <dbReference type="HAMAP-Rule" id="MF_00456"/>
    </source>
</evidence>
<organism evidence="10 11">
    <name type="scientific">Natronoarchaeum mannanilyticum</name>
    <dbReference type="NCBI Taxonomy" id="926360"/>
    <lineage>
        <taxon>Archaea</taxon>
        <taxon>Methanobacteriati</taxon>
        <taxon>Methanobacteriota</taxon>
        <taxon>Stenosarchaea group</taxon>
        <taxon>Halobacteria</taxon>
        <taxon>Halobacteriales</taxon>
        <taxon>Natronoarchaeaceae</taxon>
    </lineage>
</organism>
<feature type="binding site" evidence="8">
    <location>
        <position position="72"/>
    </location>
    <ligand>
        <name>substrate</name>
    </ligand>
</feature>
<evidence type="ECO:0000313" key="11">
    <source>
        <dbReference type="Proteomes" id="UP001500420"/>
    </source>
</evidence>
<keyword evidence="11" id="KW-1185">Reference proteome</keyword>
<reference evidence="10 11" key="1">
    <citation type="journal article" date="2019" name="Int. J. Syst. Evol. Microbiol.">
        <title>The Global Catalogue of Microorganisms (GCM) 10K type strain sequencing project: providing services to taxonomists for standard genome sequencing and annotation.</title>
        <authorList>
            <consortium name="The Broad Institute Genomics Platform"/>
            <consortium name="The Broad Institute Genome Sequencing Center for Infectious Disease"/>
            <person name="Wu L."/>
            <person name="Ma J."/>
        </authorList>
    </citation>
    <scope>NUCLEOTIDE SEQUENCE [LARGE SCALE GENOMIC DNA]</scope>
    <source>
        <strain evidence="10 11">JCM 16328</strain>
    </source>
</reference>
<feature type="binding site" evidence="8">
    <location>
        <position position="169"/>
    </location>
    <ligand>
        <name>substrate</name>
    </ligand>
</feature>
<proteinExistence type="inferred from homology"/>
<dbReference type="AlphaFoldDB" id="A0AAV3T6S8"/>
<sequence length="287" mass="30858">MSETFELTETVDSDAVDEARELAASAELVVVKAGTNSLTDEQSNLDEAKVNKLVEDVMDLRRQGKQVLLVSSGAVGAGKGLVDLTDETVEESQALSTVGQSQLMRQYTESFERFDQTVAQLLLTENDLDDPDRFTNFTNTVETLLEWDIVPIINENDAVATEELRIGDNDMLSSSVAIGVEADLLVTLTDVDGVYTGNPKHDPSAERIDAVGSNYGAVQELVTESSSESFGGIQTKVSGARSASEHGIPAIIAKSTEDDVLDKISAEKTVGTLFVPINNKGDHEDDD</sequence>
<evidence type="ECO:0000256" key="3">
    <source>
        <dbReference type="ARBA" id="ARBA00022650"/>
    </source>
</evidence>
<dbReference type="Gene3D" id="3.40.1160.10">
    <property type="entry name" value="Acetylglutamate kinase-like"/>
    <property type="match status" value="2"/>
</dbReference>
<comment type="pathway">
    <text evidence="8">Amino-acid biosynthesis; L-proline biosynthesis; L-glutamate 5-semialdehyde from L-glutamate: step 1/2.</text>
</comment>
<dbReference type="RefSeq" id="WP_343773012.1">
    <property type="nucleotide sequence ID" value="NZ_BAAADV010000001.1"/>
</dbReference>
<dbReference type="FunFam" id="3.40.1160.10:FF:000006">
    <property type="entry name" value="Glutamate 5-kinase"/>
    <property type="match status" value="1"/>
</dbReference>
<evidence type="ECO:0000256" key="1">
    <source>
        <dbReference type="ARBA" id="ARBA00022490"/>
    </source>
</evidence>
<dbReference type="InterPro" id="IPR005715">
    <property type="entry name" value="Glu_5kinase/COase_Synthase"/>
</dbReference>
<dbReference type="EMBL" id="BAAADV010000001">
    <property type="protein sequence ID" value="GAA0667946.1"/>
    <property type="molecule type" value="Genomic_DNA"/>
</dbReference>
<protein>
    <recommendedName>
        <fullName evidence="8">Glutamate 5-kinase</fullName>
        <ecNumber evidence="8">2.7.2.11</ecNumber>
    </recommendedName>
    <alternativeName>
        <fullName evidence="8">Gamma-glutamyl kinase</fullName>
        <shortName evidence="8">GK</shortName>
    </alternativeName>
</protein>
<keyword evidence="7 8" id="KW-0067">ATP-binding</keyword>
<dbReference type="InterPro" id="IPR036393">
    <property type="entry name" value="AceGlu_kinase-like_sf"/>
</dbReference>
<comment type="catalytic activity">
    <reaction evidence="8">
        <text>L-glutamate + ATP = L-glutamyl 5-phosphate + ADP</text>
        <dbReference type="Rhea" id="RHEA:14877"/>
        <dbReference type="ChEBI" id="CHEBI:29985"/>
        <dbReference type="ChEBI" id="CHEBI:30616"/>
        <dbReference type="ChEBI" id="CHEBI:58274"/>
        <dbReference type="ChEBI" id="CHEBI:456216"/>
        <dbReference type="EC" id="2.7.2.11"/>
    </reaction>
</comment>
<feature type="binding site" evidence="8">
    <location>
        <position position="157"/>
    </location>
    <ligand>
        <name>substrate</name>
    </ligand>
</feature>
<evidence type="ECO:0000256" key="6">
    <source>
        <dbReference type="ARBA" id="ARBA00022777"/>
    </source>
</evidence>
<dbReference type="HAMAP" id="MF_00456">
    <property type="entry name" value="ProB"/>
    <property type="match status" value="1"/>
</dbReference>
<dbReference type="CDD" id="cd04242">
    <property type="entry name" value="AAK_G5K_ProB"/>
    <property type="match status" value="1"/>
</dbReference>
<dbReference type="GO" id="GO:0004349">
    <property type="term" value="F:glutamate 5-kinase activity"/>
    <property type="evidence" value="ECO:0007669"/>
    <property type="project" value="UniProtKB-UniRule"/>
</dbReference>
<feature type="binding site" evidence="8">
    <location>
        <position position="32"/>
    </location>
    <ligand>
        <name>ATP</name>
        <dbReference type="ChEBI" id="CHEBI:30616"/>
    </ligand>
</feature>
<keyword evidence="4 8" id="KW-0808">Transferase</keyword>
<dbReference type="GO" id="GO:0005524">
    <property type="term" value="F:ATP binding"/>
    <property type="evidence" value="ECO:0007669"/>
    <property type="project" value="UniProtKB-KW"/>
</dbReference>
<accession>A0AAV3T6S8</accession>
<evidence type="ECO:0000259" key="9">
    <source>
        <dbReference type="Pfam" id="PF00696"/>
    </source>
</evidence>
<name>A0AAV3T6S8_9EURY</name>
<evidence type="ECO:0000256" key="4">
    <source>
        <dbReference type="ARBA" id="ARBA00022679"/>
    </source>
</evidence>
<evidence type="ECO:0000313" key="10">
    <source>
        <dbReference type="EMBL" id="GAA0667946.1"/>
    </source>
</evidence>
<dbReference type="Pfam" id="PF00696">
    <property type="entry name" value="AA_kinase"/>
    <property type="match status" value="1"/>
</dbReference>
<comment type="subcellular location">
    <subcellularLocation>
        <location evidence="8">Cytoplasm</location>
    </subcellularLocation>
</comment>
<dbReference type="InterPro" id="IPR041739">
    <property type="entry name" value="G5K_ProB"/>
</dbReference>
<dbReference type="GO" id="GO:0005829">
    <property type="term" value="C:cytosol"/>
    <property type="evidence" value="ECO:0007669"/>
    <property type="project" value="TreeGrafter"/>
</dbReference>
<keyword evidence="1 8" id="KW-0963">Cytoplasm</keyword>
<dbReference type="PIRSF" id="PIRSF000729">
    <property type="entry name" value="GK"/>
    <property type="match status" value="1"/>
</dbReference>
<dbReference type="InterPro" id="IPR001057">
    <property type="entry name" value="Glu/AcGlu_kinase"/>
</dbReference>
<comment type="similarity">
    <text evidence="8">Belongs to the glutamate 5-kinase family.</text>
</comment>
<feature type="binding site" evidence="8">
    <location>
        <begin position="189"/>
        <end position="190"/>
    </location>
    <ligand>
        <name>ATP</name>
        <dbReference type="ChEBI" id="CHEBI:30616"/>
    </ligand>
</feature>
<evidence type="ECO:0000256" key="7">
    <source>
        <dbReference type="ARBA" id="ARBA00022840"/>
    </source>
</evidence>
<dbReference type="EC" id="2.7.2.11" evidence="8"/>
<dbReference type="PANTHER" id="PTHR43654">
    <property type="entry name" value="GLUTAMATE 5-KINASE"/>
    <property type="match status" value="1"/>
</dbReference>